<evidence type="ECO:0000256" key="3">
    <source>
        <dbReference type="ARBA" id="ARBA00013085"/>
    </source>
</evidence>
<dbReference type="GO" id="GO:0004401">
    <property type="term" value="F:histidinol-phosphatase activity"/>
    <property type="evidence" value="ECO:0007669"/>
    <property type="project" value="UniProtKB-UniRule"/>
</dbReference>
<dbReference type="UniPathway" id="UPA00031">
    <property type="reaction ID" value="UER00013"/>
</dbReference>
<evidence type="ECO:0000256" key="2">
    <source>
        <dbReference type="ARBA" id="ARBA00009152"/>
    </source>
</evidence>
<dbReference type="AlphaFoldDB" id="A0A0E4C9P5"/>
<dbReference type="RefSeq" id="WP_046499850.1">
    <property type="nucleotide sequence ID" value="NZ_CGIH01000049.1"/>
</dbReference>
<keyword evidence="11" id="KW-1185">Reference proteome</keyword>
<proteinExistence type="inferred from homology"/>
<dbReference type="OrthoDB" id="9775255at2"/>
<evidence type="ECO:0000313" key="11">
    <source>
        <dbReference type="Proteomes" id="UP000045545"/>
    </source>
</evidence>
<keyword evidence="4 8" id="KW-0028">Amino-acid biosynthesis</keyword>
<feature type="domain" description="PHP" evidence="9">
    <location>
        <begin position="4"/>
        <end position="185"/>
    </location>
</feature>
<dbReference type="EMBL" id="CGIH01000049">
    <property type="protein sequence ID" value="CFY06444.1"/>
    <property type="molecule type" value="Genomic_DNA"/>
</dbReference>
<dbReference type="GO" id="GO:0005737">
    <property type="term" value="C:cytoplasm"/>
    <property type="evidence" value="ECO:0007669"/>
    <property type="project" value="TreeGrafter"/>
</dbReference>
<dbReference type="Proteomes" id="UP000045545">
    <property type="component" value="Unassembled WGS sequence"/>
</dbReference>
<evidence type="ECO:0000256" key="7">
    <source>
        <dbReference type="ARBA" id="ARBA00049158"/>
    </source>
</evidence>
<evidence type="ECO:0000313" key="10">
    <source>
        <dbReference type="EMBL" id="CFY06444.1"/>
    </source>
</evidence>
<organism evidence="10 11">
    <name type="scientific">Syntrophomonas zehnderi OL-4</name>
    <dbReference type="NCBI Taxonomy" id="690567"/>
    <lineage>
        <taxon>Bacteria</taxon>
        <taxon>Bacillati</taxon>
        <taxon>Bacillota</taxon>
        <taxon>Clostridia</taxon>
        <taxon>Eubacteriales</taxon>
        <taxon>Syntrophomonadaceae</taxon>
        <taxon>Syntrophomonas</taxon>
    </lineage>
</organism>
<dbReference type="EC" id="3.1.3.15" evidence="3 8"/>
<dbReference type="InterPro" id="IPR016195">
    <property type="entry name" value="Pol/histidinol_Pase-like"/>
</dbReference>
<evidence type="ECO:0000256" key="1">
    <source>
        <dbReference type="ARBA" id="ARBA00004970"/>
    </source>
</evidence>
<dbReference type="SUPFAM" id="SSF89550">
    <property type="entry name" value="PHP domain-like"/>
    <property type="match status" value="1"/>
</dbReference>
<comment type="catalytic activity">
    <reaction evidence="7 8">
        <text>L-histidinol phosphate + H2O = L-histidinol + phosphate</text>
        <dbReference type="Rhea" id="RHEA:14465"/>
        <dbReference type="ChEBI" id="CHEBI:15377"/>
        <dbReference type="ChEBI" id="CHEBI:43474"/>
        <dbReference type="ChEBI" id="CHEBI:57699"/>
        <dbReference type="ChEBI" id="CHEBI:57980"/>
        <dbReference type="EC" id="3.1.3.15"/>
    </reaction>
</comment>
<reference evidence="10 11" key="1">
    <citation type="submission" date="2015-03" db="EMBL/GenBank/DDBJ databases">
        <authorList>
            <person name="Murphy D."/>
        </authorList>
    </citation>
    <scope>NUCLEOTIDE SEQUENCE [LARGE SCALE GENOMIC DNA]</scope>
    <source>
        <strain evidence="10 11">OL-4</strain>
    </source>
</reference>
<evidence type="ECO:0000259" key="9">
    <source>
        <dbReference type="Pfam" id="PF02811"/>
    </source>
</evidence>
<accession>A0A0E4C9P5</accession>
<evidence type="ECO:0000256" key="4">
    <source>
        <dbReference type="ARBA" id="ARBA00022605"/>
    </source>
</evidence>
<evidence type="ECO:0000256" key="5">
    <source>
        <dbReference type="ARBA" id="ARBA00022801"/>
    </source>
</evidence>
<dbReference type="NCBIfam" id="NF005596">
    <property type="entry name" value="PRK07328.1"/>
    <property type="match status" value="1"/>
</dbReference>
<dbReference type="GO" id="GO:0000105">
    <property type="term" value="P:L-histidine biosynthetic process"/>
    <property type="evidence" value="ECO:0007669"/>
    <property type="project" value="UniProtKB-UniRule"/>
</dbReference>
<dbReference type="PANTHER" id="PTHR21039:SF0">
    <property type="entry name" value="HISTIDINOL-PHOSPHATASE"/>
    <property type="match status" value="1"/>
</dbReference>
<sequence length="257" mass="29808">MLVDYHVHALAHGEYTYSKEWLNSFIDQALGKGIREMGFSEHDELISKVDLHTYEAVKIQRLREINLRLGIEVDYIPGQESRLKELVNGFEYDYTIGSVHFLDGWAFDHPDYRYEYSQRDIDAVYARYTEVLIDMIQSGLFDIVGHLDLVKIWGDRPRRKKSASYMQPVLNVIHQANMAVEINSAGLRKPVGELYPAFDLLKMMFARNIPITFGSDAHHPEQMGEGLKEAYVSAWSAGYRYMVTFIRHHKTLTPIQF</sequence>
<gene>
    <name evidence="10" type="ORF">2534</name>
</gene>
<name>A0A0E4C9P5_9FIRM</name>
<keyword evidence="6 8" id="KW-0368">Histidine biosynthesis</keyword>
<dbReference type="InterPro" id="IPR004013">
    <property type="entry name" value="PHP_dom"/>
</dbReference>
<dbReference type="Pfam" id="PF02811">
    <property type="entry name" value="PHP"/>
    <property type="match status" value="1"/>
</dbReference>
<comment type="similarity">
    <text evidence="2 8">Belongs to the PHP hydrolase family. HisK subfamily.</text>
</comment>
<dbReference type="Gene3D" id="3.20.20.140">
    <property type="entry name" value="Metal-dependent hydrolases"/>
    <property type="match status" value="1"/>
</dbReference>
<dbReference type="InterPro" id="IPR010140">
    <property type="entry name" value="Histidinol_P_phosphatase_HisJ"/>
</dbReference>
<comment type="pathway">
    <text evidence="1 8">Amino-acid biosynthesis; L-histidine biosynthesis; L-histidine from 5-phospho-alpha-D-ribose 1-diphosphate: step 8/9.</text>
</comment>
<evidence type="ECO:0000256" key="6">
    <source>
        <dbReference type="ARBA" id="ARBA00023102"/>
    </source>
</evidence>
<dbReference type="STRING" id="690567.2534"/>
<keyword evidence="5 8" id="KW-0378">Hydrolase</keyword>
<evidence type="ECO:0000256" key="8">
    <source>
        <dbReference type="RuleBase" id="RU366003"/>
    </source>
</evidence>
<dbReference type="PANTHER" id="PTHR21039">
    <property type="entry name" value="HISTIDINOL PHOSPHATASE-RELATED"/>
    <property type="match status" value="1"/>
</dbReference>
<dbReference type="NCBIfam" id="TIGR01856">
    <property type="entry name" value="hisJ_fam"/>
    <property type="match status" value="1"/>
</dbReference>
<dbReference type="CDD" id="cd12110">
    <property type="entry name" value="PHP_HisPPase_Hisj_like"/>
    <property type="match status" value="1"/>
</dbReference>
<protein>
    <recommendedName>
        <fullName evidence="3 8">Histidinol-phosphatase</fullName>
        <shortName evidence="8">HolPase</shortName>
        <ecNumber evidence="3 8">3.1.3.15</ecNumber>
    </recommendedName>
</protein>